<dbReference type="EMBL" id="JANEYG010000028">
    <property type="protein sequence ID" value="KAJ8918034.1"/>
    <property type="molecule type" value="Genomic_DNA"/>
</dbReference>
<evidence type="ECO:0000313" key="1">
    <source>
        <dbReference type="EMBL" id="KAJ8918034.1"/>
    </source>
</evidence>
<organism evidence="1 2">
    <name type="scientific">Exocentrus adspersus</name>
    <dbReference type="NCBI Taxonomy" id="1586481"/>
    <lineage>
        <taxon>Eukaryota</taxon>
        <taxon>Metazoa</taxon>
        <taxon>Ecdysozoa</taxon>
        <taxon>Arthropoda</taxon>
        <taxon>Hexapoda</taxon>
        <taxon>Insecta</taxon>
        <taxon>Pterygota</taxon>
        <taxon>Neoptera</taxon>
        <taxon>Endopterygota</taxon>
        <taxon>Coleoptera</taxon>
        <taxon>Polyphaga</taxon>
        <taxon>Cucujiformia</taxon>
        <taxon>Chrysomeloidea</taxon>
        <taxon>Cerambycidae</taxon>
        <taxon>Lamiinae</taxon>
        <taxon>Acanthocinini</taxon>
        <taxon>Exocentrus</taxon>
    </lineage>
</organism>
<name>A0AAV8VV22_9CUCU</name>
<gene>
    <name evidence="1" type="ORF">NQ315_011490</name>
</gene>
<keyword evidence="2" id="KW-1185">Reference proteome</keyword>
<sequence>METKATNNHVASQQEQKELLSKVFSEAQIKILLGGQRSVWSNDDMAVAYTIRHLSNRKFYSYVSQRLHIPLPGMSTIQRWVCTKNMKKNKL</sequence>
<evidence type="ECO:0000313" key="2">
    <source>
        <dbReference type="Proteomes" id="UP001159042"/>
    </source>
</evidence>
<proteinExistence type="predicted"/>
<evidence type="ECO:0008006" key="3">
    <source>
        <dbReference type="Google" id="ProtNLM"/>
    </source>
</evidence>
<accession>A0AAV8VV22</accession>
<protein>
    <recommendedName>
        <fullName evidence="3">Ribosomal protein S14</fullName>
    </recommendedName>
</protein>
<comment type="caution">
    <text evidence="1">The sequence shown here is derived from an EMBL/GenBank/DDBJ whole genome shotgun (WGS) entry which is preliminary data.</text>
</comment>
<dbReference type="Proteomes" id="UP001159042">
    <property type="component" value="Unassembled WGS sequence"/>
</dbReference>
<dbReference type="AlphaFoldDB" id="A0AAV8VV22"/>
<reference evidence="1 2" key="1">
    <citation type="journal article" date="2023" name="Insect Mol. Biol.">
        <title>Genome sequencing provides insights into the evolution of gene families encoding plant cell wall-degrading enzymes in longhorned beetles.</title>
        <authorList>
            <person name="Shin N.R."/>
            <person name="Okamura Y."/>
            <person name="Kirsch R."/>
            <person name="Pauchet Y."/>
        </authorList>
    </citation>
    <scope>NUCLEOTIDE SEQUENCE [LARGE SCALE GENOMIC DNA]</scope>
    <source>
        <strain evidence="1">EAD_L_NR</strain>
    </source>
</reference>